<dbReference type="EMBL" id="MEHK01000001">
    <property type="protein sequence ID" value="OEJ32171.1"/>
    <property type="molecule type" value="Genomic_DNA"/>
</dbReference>
<dbReference type="Proteomes" id="UP000095705">
    <property type="component" value="Unassembled WGS sequence"/>
</dbReference>
<keyword evidence="2" id="KW-1185">Reference proteome</keyword>
<proteinExistence type="predicted"/>
<protein>
    <submittedName>
        <fullName evidence="1">Uncharacterized protein</fullName>
    </submittedName>
</protein>
<sequence>MQRLLCKDFFATTSSPSSREANSFSTQRVTADGSSRASSATSEIVFSPYLALFFLLIARV</sequence>
<name>A0A1E5PRK3_9ACTN</name>
<dbReference type="AlphaFoldDB" id="A0A1E5PRK3"/>
<organism evidence="1 2">
    <name type="scientific">Streptomyces subrutilus</name>
    <dbReference type="NCBI Taxonomy" id="36818"/>
    <lineage>
        <taxon>Bacteria</taxon>
        <taxon>Bacillati</taxon>
        <taxon>Actinomycetota</taxon>
        <taxon>Actinomycetes</taxon>
        <taxon>Kitasatosporales</taxon>
        <taxon>Streptomycetaceae</taxon>
        <taxon>Streptomyces</taxon>
    </lineage>
</organism>
<accession>A0A1E5PRK3</accession>
<evidence type="ECO:0000313" key="1">
    <source>
        <dbReference type="EMBL" id="OEJ32171.1"/>
    </source>
</evidence>
<comment type="caution">
    <text evidence="1">The sequence shown here is derived from an EMBL/GenBank/DDBJ whole genome shotgun (WGS) entry which is preliminary data.</text>
</comment>
<evidence type="ECO:0000313" key="2">
    <source>
        <dbReference type="Proteomes" id="UP000095705"/>
    </source>
</evidence>
<gene>
    <name evidence="1" type="ORF">BGK67_13225</name>
</gene>
<reference evidence="1 2" key="1">
    <citation type="submission" date="2016-08" db="EMBL/GenBank/DDBJ databases">
        <title>The complete genome of Streptomyces subrutilus 10-1-1.</title>
        <authorList>
            <person name="Chen X."/>
        </authorList>
    </citation>
    <scope>NUCLEOTIDE SEQUENCE [LARGE SCALE GENOMIC DNA]</scope>
    <source>
        <strain evidence="1 2">10-1-1</strain>
    </source>
</reference>